<dbReference type="NCBIfam" id="TIGR00966">
    <property type="entry name" value="transloc_SecF"/>
    <property type="match status" value="1"/>
</dbReference>
<keyword evidence="5 9" id="KW-0653">Protein transport</keyword>
<dbReference type="PANTHER" id="PTHR30081:SF8">
    <property type="entry name" value="PROTEIN TRANSLOCASE SUBUNIT SECF"/>
    <property type="match status" value="1"/>
</dbReference>
<sequence>MTSALSAFGNSLHDGTRTLPFVRRRRTFYLISIIVLLVLGTIGALRGPSLGIEFTGGSEFQISGVQDADQTIARDVVRERVPTNEPKITVLGQDTLRVQTEQLDSAQTNALAQELASGYGVDTSAVSTSFVGPVWSGDITQKMLRGVVVFLVLVALTMALYFRNLKASLAAMLALLHDMVFTIAVYLVVGFEITPATVIGFLTILGYSLYDTIVVFDKVRENTEGLLDQERLTFAEQVERAANQTLVRSINTSVVALLPVGSILAIGAFVLGAGTLKDISLALFVGMIAGTYSSILLAPGILVDLRRGEPLIAAHARRVLAARDGRDPEPEPVVHETTDDDADAPDSAELDDDEPEDEAPTPAESTAHRTGAPRTRTQPRRTPRRRRNAPRRGQP</sequence>
<dbReference type="PANTHER" id="PTHR30081">
    <property type="entry name" value="PROTEIN-EXPORT MEMBRANE PROTEIN SEC"/>
    <property type="match status" value="1"/>
</dbReference>
<evidence type="ECO:0000256" key="9">
    <source>
        <dbReference type="HAMAP-Rule" id="MF_01464"/>
    </source>
</evidence>
<keyword evidence="2 9" id="KW-0813">Transport</keyword>
<dbReference type="GO" id="GO:0043952">
    <property type="term" value="P:protein transport by the Sec complex"/>
    <property type="evidence" value="ECO:0007669"/>
    <property type="project" value="UniProtKB-UniRule"/>
</dbReference>
<dbReference type="HAMAP" id="MF_01464_B">
    <property type="entry name" value="SecF_B"/>
    <property type="match status" value="1"/>
</dbReference>
<feature type="compositionally biased region" description="Low complexity" evidence="10">
    <location>
        <begin position="360"/>
        <end position="376"/>
    </location>
</feature>
<feature type="compositionally biased region" description="Basic and acidic residues" evidence="10">
    <location>
        <begin position="322"/>
        <end position="337"/>
    </location>
</feature>
<dbReference type="InterPro" id="IPR048634">
    <property type="entry name" value="SecD_SecF_C"/>
</dbReference>
<dbReference type="GO" id="GO:0006605">
    <property type="term" value="P:protein targeting"/>
    <property type="evidence" value="ECO:0007669"/>
    <property type="project" value="UniProtKB-UniRule"/>
</dbReference>
<comment type="function">
    <text evidence="9">Part of the Sec protein translocase complex. Interacts with the SecYEG preprotein conducting channel. SecDF uses the proton motive force (PMF) to complete protein translocation after the ATP-dependent function of SecA.</text>
</comment>
<feature type="region of interest" description="Disordered" evidence="10">
    <location>
        <begin position="322"/>
        <end position="395"/>
    </location>
</feature>
<evidence type="ECO:0000256" key="3">
    <source>
        <dbReference type="ARBA" id="ARBA00022475"/>
    </source>
</evidence>
<evidence type="ECO:0000313" key="12">
    <source>
        <dbReference type="EMBL" id="EYT48566.1"/>
    </source>
</evidence>
<dbReference type="InterPro" id="IPR022646">
    <property type="entry name" value="SecD/SecF_CS"/>
</dbReference>
<dbReference type="GO" id="GO:0065002">
    <property type="term" value="P:intracellular protein transmembrane transport"/>
    <property type="evidence" value="ECO:0007669"/>
    <property type="project" value="UniProtKB-UniRule"/>
</dbReference>
<feature type="compositionally biased region" description="Basic residues" evidence="10">
    <location>
        <begin position="377"/>
        <end position="395"/>
    </location>
</feature>
<accession>A0A022KVD0</accession>
<dbReference type="SUPFAM" id="SSF82866">
    <property type="entry name" value="Multidrug efflux transporter AcrB transmembrane domain"/>
    <property type="match status" value="1"/>
</dbReference>
<feature type="compositionally biased region" description="Acidic residues" evidence="10">
    <location>
        <begin position="338"/>
        <end position="359"/>
    </location>
</feature>
<evidence type="ECO:0000256" key="10">
    <source>
        <dbReference type="SAM" id="MobiDB-lite"/>
    </source>
</evidence>
<dbReference type="AlphaFoldDB" id="A0A022KVD0"/>
<feature type="transmembrane region" description="Helical" evidence="9">
    <location>
        <begin position="279"/>
        <end position="303"/>
    </location>
</feature>
<keyword evidence="6 9" id="KW-1133">Transmembrane helix</keyword>
<keyword evidence="3 9" id="KW-1003">Cell membrane</keyword>
<feature type="transmembrane region" description="Helical" evidence="9">
    <location>
        <begin position="27"/>
        <end position="45"/>
    </location>
</feature>
<reference evidence="12 13" key="1">
    <citation type="journal article" date="2013" name="Genome Announc.">
        <title>Draft genome sequence of an Actinobacterium, Brachybacterium muris strain UCD-AY4.</title>
        <authorList>
            <person name="Lo J.R."/>
            <person name="Lang J.M."/>
            <person name="Darling A.E."/>
            <person name="Eisen J.A."/>
            <person name="Coil D.A."/>
        </authorList>
    </citation>
    <scope>NUCLEOTIDE SEQUENCE [LARGE SCALE GENOMIC DNA]</scope>
    <source>
        <strain evidence="12 13">UCD-AY4</strain>
    </source>
</reference>
<dbReference type="Pfam" id="PF07549">
    <property type="entry name" value="Sec_GG"/>
    <property type="match status" value="1"/>
</dbReference>
<evidence type="ECO:0000256" key="6">
    <source>
        <dbReference type="ARBA" id="ARBA00022989"/>
    </source>
</evidence>
<keyword evidence="7 9" id="KW-0811">Translocation</keyword>
<dbReference type="Gene3D" id="1.20.1640.10">
    <property type="entry name" value="Multidrug efflux transporter AcrB transmembrane domain"/>
    <property type="match status" value="1"/>
</dbReference>
<dbReference type="HOGENOM" id="CLU_050012_2_0_11"/>
<organism evidence="12 13">
    <name type="scientific">Brachybacterium muris UCD-AY4</name>
    <dbReference type="NCBI Taxonomy" id="1249481"/>
    <lineage>
        <taxon>Bacteria</taxon>
        <taxon>Bacillati</taxon>
        <taxon>Actinomycetota</taxon>
        <taxon>Actinomycetes</taxon>
        <taxon>Micrococcales</taxon>
        <taxon>Dermabacteraceae</taxon>
        <taxon>Brachybacterium</taxon>
    </lineage>
</organism>
<evidence type="ECO:0000256" key="7">
    <source>
        <dbReference type="ARBA" id="ARBA00023010"/>
    </source>
</evidence>
<evidence type="ECO:0000256" key="8">
    <source>
        <dbReference type="ARBA" id="ARBA00023136"/>
    </source>
</evidence>
<dbReference type="Proteomes" id="UP000019754">
    <property type="component" value="Unassembled WGS sequence"/>
</dbReference>
<dbReference type="STRING" id="1249481.D641_0111725"/>
<comment type="subcellular location">
    <subcellularLocation>
        <location evidence="1 9">Cell membrane</location>
        <topology evidence="1 9">Multi-pass membrane protein</topology>
    </subcellularLocation>
</comment>
<keyword evidence="4 9" id="KW-0812">Transmembrane</keyword>
<gene>
    <name evidence="9" type="primary">secF</name>
    <name evidence="12" type="ORF">D641_0111725</name>
</gene>
<comment type="caution">
    <text evidence="12">The sequence shown here is derived from an EMBL/GenBank/DDBJ whole genome shotgun (WGS) entry which is preliminary data.</text>
</comment>
<dbReference type="OrthoDB" id="9774769at2"/>
<dbReference type="PRINTS" id="PR01755">
    <property type="entry name" value="SECFTRNLCASE"/>
</dbReference>
<proteinExistence type="inferred from homology"/>
<dbReference type="InterPro" id="IPR005665">
    <property type="entry name" value="SecF_bac"/>
</dbReference>
<name>A0A022KVD0_9MICO</name>
<feature type="transmembrane region" description="Helical" evidence="9">
    <location>
        <begin position="143"/>
        <end position="162"/>
    </location>
</feature>
<dbReference type="InterPro" id="IPR022813">
    <property type="entry name" value="SecD/SecF_arch_bac"/>
</dbReference>
<dbReference type="InterPro" id="IPR022645">
    <property type="entry name" value="SecD/SecF_bac"/>
</dbReference>
<evidence type="ECO:0000256" key="2">
    <source>
        <dbReference type="ARBA" id="ARBA00022448"/>
    </source>
</evidence>
<evidence type="ECO:0000256" key="1">
    <source>
        <dbReference type="ARBA" id="ARBA00004651"/>
    </source>
</evidence>
<dbReference type="RefSeq" id="WP_017823700.1">
    <property type="nucleotide sequence ID" value="NZ_AORC01000014.1"/>
</dbReference>
<comment type="similarity">
    <text evidence="9">Belongs to the SecD/SecF family. SecF subfamily.</text>
</comment>
<evidence type="ECO:0000256" key="4">
    <source>
        <dbReference type="ARBA" id="ARBA00022692"/>
    </source>
</evidence>
<dbReference type="Pfam" id="PF02355">
    <property type="entry name" value="SecD_SecF_C"/>
    <property type="match status" value="1"/>
</dbReference>
<dbReference type="GO" id="GO:0015450">
    <property type="term" value="F:protein-transporting ATPase activity"/>
    <property type="evidence" value="ECO:0007669"/>
    <property type="project" value="InterPro"/>
</dbReference>
<dbReference type="EMBL" id="AORC01000014">
    <property type="protein sequence ID" value="EYT48566.1"/>
    <property type="molecule type" value="Genomic_DNA"/>
</dbReference>
<comment type="subunit">
    <text evidence="9">Forms a complex with SecD. Part of the essential Sec protein translocation apparatus which comprises SecA, SecYEG and auxiliary proteins SecDF. Other proteins may also be involved.</text>
</comment>
<feature type="transmembrane region" description="Helical" evidence="9">
    <location>
        <begin position="254"/>
        <end position="273"/>
    </location>
</feature>
<keyword evidence="8 9" id="KW-0472">Membrane</keyword>
<feature type="transmembrane region" description="Helical" evidence="9">
    <location>
        <begin position="169"/>
        <end position="189"/>
    </location>
</feature>
<dbReference type="GO" id="GO:0005886">
    <property type="term" value="C:plasma membrane"/>
    <property type="evidence" value="ECO:0007669"/>
    <property type="project" value="UniProtKB-SubCell"/>
</dbReference>
<evidence type="ECO:0000256" key="5">
    <source>
        <dbReference type="ARBA" id="ARBA00022927"/>
    </source>
</evidence>
<feature type="domain" description="Protein export membrane protein SecD/SecF C-terminal" evidence="11">
    <location>
        <begin position="118"/>
        <end position="306"/>
    </location>
</feature>
<feature type="transmembrane region" description="Helical" evidence="9">
    <location>
        <begin position="195"/>
        <end position="216"/>
    </location>
</feature>
<evidence type="ECO:0000259" key="11">
    <source>
        <dbReference type="Pfam" id="PF02355"/>
    </source>
</evidence>
<evidence type="ECO:0000313" key="13">
    <source>
        <dbReference type="Proteomes" id="UP000019754"/>
    </source>
</evidence>
<keyword evidence="13" id="KW-1185">Reference proteome</keyword>
<protein>
    <recommendedName>
        <fullName evidence="9">Protein-export membrane protein SecF</fullName>
    </recommendedName>
</protein>